<gene>
    <name evidence="1" type="ORF">L914_04439</name>
</gene>
<dbReference type="InterPro" id="IPR027417">
    <property type="entry name" value="P-loop_NTPase"/>
</dbReference>
<dbReference type="SUPFAM" id="SSF52540">
    <property type="entry name" value="P-loop containing nucleoside triphosphate hydrolases"/>
    <property type="match status" value="1"/>
</dbReference>
<evidence type="ECO:0000313" key="1">
    <source>
        <dbReference type="EMBL" id="ETM51798.1"/>
    </source>
</evidence>
<sequence length="188" mass="21299">MSMVPDYGGALPKKYKDAKNPIIKDLGIPALYRMIMLAPSGSGKTNMAFHIIKHSPNVYAYLHVICRNPNQPLYDYLRDKLEGFISFYDPDSAPTVDQIRHTPLTTKKPELVIFDDITTDKHVLEKLANSKRDLQAILKDFNLVGVNEAMIFRAYNKCTAHIGQALVIDGTKGQMRWNFDMVLNPCEL</sequence>
<dbReference type="VEuPathDB" id="FungiDB:PPTG_05870"/>
<dbReference type="Proteomes" id="UP000054532">
    <property type="component" value="Unassembled WGS sequence"/>
</dbReference>
<accession>W2NV25</accession>
<organism evidence="1">
    <name type="scientific">Phytophthora nicotianae</name>
    <name type="common">Potato buckeye rot agent</name>
    <name type="synonym">Phytophthora parasitica</name>
    <dbReference type="NCBI Taxonomy" id="4792"/>
    <lineage>
        <taxon>Eukaryota</taxon>
        <taxon>Sar</taxon>
        <taxon>Stramenopiles</taxon>
        <taxon>Oomycota</taxon>
        <taxon>Peronosporomycetes</taxon>
        <taxon>Peronosporales</taxon>
        <taxon>Peronosporaceae</taxon>
        <taxon>Phytophthora</taxon>
    </lineage>
</organism>
<reference evidence="1" key="1">
    <citation type="submission" date="2013-11" db="EMBL/GenBank/DDBJ databases">
        <title>The Genome Sequence of Phytophthora parasitica IAC_01/95.</title>
        <authorList>
            <consortium name="The Broad Institute Genomics Platform"/>
            <person name="Russ C."/>
            <person name="Tyler B."/>
            <person name="Panabieres F."/>
            <person name="Shan W."/>
            <person name="Tripathy S."/>
            <person name="Grunwald N."/>
            <person name="Machado M."/>
            <person name="Johnson C.S."/>
            <person name="Arredondo F."/>
            <person name="Hong C."/>
            <person name="Coffey M."/>
            <person name="Young S.K."/>
            <person name="Zeng Q."/>
            <person name="Gargeya S."/>
            <person name="Fitzgerald M."/>
            <person name="Abouelleil A."/>
            <person name="Alvarado L."/>
            <person name="Chapman S.B."/>
            <person name="Gainer-Dewar J."/>
            <person name="Goldberg J."/>
            <person name="Griggs A."/>
            <person name="Gujja S."/>
            <person name="Hansen M."/>
            <person name="Howarth C."/>
            <person name="Imamovic A."/>
            <person name="Ireland A."/>
            <person name="Larimer J."/>
            <person name="McCowan C."/>
            <person name="Murphy C."/>
            <person name="Pearson M."/>
            <person name="Poon T.W."/>
            <person name="Priest M."/>
            <person name="Roberts A."/>
            <person name="Saif S."/>
            <person name="Shea T."/>
            <person name="Sykes S."/>
            <person name="Wortman J."/>
            <person name="Nusbaum C."/>
            <person name="Birren B."/>
        </authorList>
    </citation>
    <scope>NUCLEOTIDE SEQUENCE [LARGE SCALE GENOMIC DNA]</scope>
    <source>
        <strain evidence="1">IAC_01/95</strain>
    </source>
</reference>
<dbReference type="EMBL" id="KI691754">
    <property type="protein sequence ID" value="ETM51798.1"/>
    <property type="molecule type" value="Genomic_DNA"/>
</dbReference>
<name>W2NV25_PHYNI</name>
<dbReference type="AlphaFoldDB" id="W2NV25"/>
<protein>
    <submittedName>
        <fullName evidence="1">Uncharacterized protein</fullName>
    </submittedName>
</protein>
<proteinExistence type="predicted"/>